<evidence type="ECO:0000256" key="1">
    <source>
        <dbReference type="ARBA" id="ARBA00023015"/>
    </source>
</evidence>
<organism evidence="7 8">
    <name type="scientific">Olea europaea subsp. europaea</name>
    <dbReference type="NCBI Taxonomy" id="158383"/>
    <lineage>
        <taxon>Eukaryota</taxon>
        <taxon>Viridiplantae</taxon>
        <taxon>Streptophyta</taxon>
        <taxon>Embryophyta</taxon>
        <taxon>Tracheophyta</taxon>
        <taxon>Spermatophyta</taxon>
        <taxon>Magnoliopsida</taxon>
        <taxon>eudicotyledons</taxon>
        <taxon>Gunneridae</taxon>
        <taxon>Pentapetalae</taxon>
        <taxon>asterids</taxon>
        <taxon>lamiids</taxon>
        <taxon>Lamiales</taxon>
        <taxon>Oleaceae</taxon>
        <taxon>Oleeae</taxon>
        <taxon>Olea</taxon>
    </lineage>
</organism>
<dbReference type="EMBL" id="CACTIH010007408">
    <property type="protein sequence ID" value="CAA3012696.1"/>
    <property type="molecule type" value="Genomic_DNA"/>
</dbReference>
<accession>A0A8S0UAD6</accession>
<evidence type="ECO:0000256" key="3">
    <source>
        <dbReference type="ARBA" id="ARBA00023163"/>
    </source>
</evidence>
<keyword evidence="4" id="KW-0539">Nucleus</keyword>
<protein>
    <recommendedName>
        <fullName evidence="6">RWP-RK domain-containing protein</fullName>
    </recommendedName>
</protein>
<sequence length="319" mass="35352">MGTMQTPNPALYTNRSPITNSHPNSNPNSVSDSKSPSYDEASKFFSLPLSDAADSLGVCPSVLKKLCYENGLVRWPYRQFLSGKSIEEIKKDAAVEKTKQLAGLPNVTGPKNDALSSSPISSSIVSQLQNKSTGAQHEMPKFRTEISQNLHSSNMTKWNLDSLDEFKYGFPSNGLSNVTHRWWGNSSSNSNGGDGRKNDNEDANESNQQSKENFAEKNDNEDADKSNQQSKEDLADDAVDLSSEDGEMSESKTNETEVDTQWTHLLSTLRKRAVKEGNQALKLGVYRGYGVNKLDQSKKMVLHQIFKSSFPSQWKDLSL</sequence>
<feature type="compositionally biased region" description="Acidic residues" evidence="5">
    <location>
        <begin position="234"/>
        <end position="248"/>
    </location>
</feature>
<evidence type="ECO:0000256" key="5">
    <source>
        <dbReference type="SAM" id="MobiDB-lite"/>
    </source>
</evidence>
<dbReference type="Gramene" id="OE9A117367T1">
    <property type="protein sequence ID" value="OE9A117367C1"/>
    <property type="gene ID" value="OE9A117367"/>
</dbReference>
<gene>
    <name evidence="7" type="ORF">OLEA9_A117367</name>
</gene>
<dbReference type="OrthoDB" id="906903at2759"/>
<keyword evidence="3" id="KW-0804">Transcription</keyword>
<feature type="domain" description="RWP-RK" evidence="6">
    <location>
        <begin position="16"/>
        <end position="102"/>
    </location>
</feature>
<dbReference type="GO" id="GO:0003677">
    <property type="term" value="F:DNA binding"/>
    <property type="evidence" value="ECO:0007669"/>
    <property type="project" value="UniProtKB-KW"/>
</dbReference>
<dbReference type="PROSITE" id="PS51519">
    <property type="entry name" value="RWP_RK"/>
    <property type="match status" value="1"/>
</dbReference>
<evidence type="ECO:0000259" key="6">
    <source>
        <dbReference type="PROSITE" id="PS51519"/>
    </source>
</evidence>
<evidence type="ECO:0000313" key="8">
    <source>
        <dbReference type="Proteomes" id="UP000594638"/>
    </source>
</evidence>
<dbReference type="PANTHER" id="PTHR48460:SF1">
    <property type="entry name" value="RWP-RK DOMAIN-CONTAINING PROTEIN"/>
    <property type="match status" value="1"/>
</dbReference>
<feature type="compositionally biased region" description="Polar residues" evidence="5">
    <location>
        <begin position="1"/>
        <end position="15"/>
    </location>
</feature>
<proteinExistence type="predicted"/>
<dbReference type="Proteomes" id="UP000594638">
    <property type="component" value="Unassembled WGS sequence"/>
</dbReference>
<evidence type="ECO:0000313" key="7">
    <source>
        <dbReference type="EMBL" id="CAA3012696.1"/>
    </source>
</evidence>
<evidence type="ECO:0000256" key="2">
    <source>
        <dbReference type="ARBA" id="ARBA00023125"/>
    </source>
</evidence>
<feature type="compositionally biased region" description="Low complexity" evidence="5">
    <location>
        <begin position="16"/>
        <end position="36"/>
    </location>
</feature>
<feature type="region of interest" description="Disordered" evidence="5">
    <location>
        <begin position="186"/>
        <end position="259"/>
    </location>
</feature>
<keyword evidence="8" id="KW-1185">Reference proteome</keyword>
<reference evidence="7 8" key="1">
    <citation type="submission" date="2019-12" db="EMBL/GenBank/DDBJ databases">
        <authorList>
            <person name="Alioto T."/>
            <person name="Alioto T."/>
            <person name="Gomez Garrido J."/>
        </authorList>
    </citation>
    <scope>NUCLEOTIDE SEQUENCE [LARGE SCALE GENOMIC DNA]</scope>
</reference>
<feature type="compositionally biased region" description="Basic and acidic residues" evidence="5">
    <location>
        <begin position="213"/>
        <end position="233"/>
    </location>
</feature>
<dbReference type="AlphaFoldDB" id="A0A8S0UAD6"/>
<dbReference type="InterPro" id="IPR003035">
    <property type="entry name" value="RWP-RK_dom"/>
</dbReference>
<name>A0A8S0UAD6_OLEEU</name>
<evidence type="ECO:0000256" key="4">
    <source>
        <dbReference type="ARBA" id="ARBA00023242"/>
    </source>
</evidence>
<dbReference type="Pfam" id="PF02042">
    <property type="entry name" value="RWP-RK"/>
    <property type="match status" value="1"/>
</dbReference>
<dbReference type="PANTHER" id="PTHR48460">
    <property type="entry name" value="RWP-RK DOMAIN-CONTAINING PROTEIN"/>
    <property type="match status" value="1"/>
</dbReference>
<keyword evidence="1" id="KW-0805">Transcription regulation</keyword>
<comment type="caution">
    <text evidence="7">The sequence shown here is derived from an EMBL/GenBank/DDBJ whole genome shotgun (WGS) entry which is preliminary data.</text>
</comment>
<feature type="region of interest" description="Disordered" evidence="5">
    <location>
        <begin position="1"/>
        <end position="38"/>
    </location>
</feature>
<keyword evidence="2" id="KW-0238">DNA-binding</keyword>